<sequence length="133" mass="14832">MQTQGRGFDLPPAHRGWAIRVPASLCRSRVRSLFAFFGSRRHRTDRRFERSLESPHSARTSRGTGNGHMHGKSPSPSPCNRTKSSLLLRPTDGPDRLARTNRTLAASPARTRVQKQKARTTRPPAPIPSRCSP</sequence>
<evidence type="ECO:0000256" key="1">
    <source>
        <dbReference type="SAM" id="MobiDB-lite"/>
    </source>
</evidence>
<dbReference type="Proteomes" id="UP000308197">
    <property type="component" value="Unassembled WGS sequence"/>
</dbReference>
<feature type="region of interest" description="Disordered" evidence="1">
    <location>
        <begin position="38"/>
        <end position="133"/>
    </location>
</feature>
<dbReference type="AlphaFoldDB" id="A0A5C3PHJ0"/>
<protein>
    <submittedName>
        <fullName evidence="2">Uncharacterized protein</fullName>
    </submittedName>
</protein>
<keyword evidence="3" id="KW-1185">Reference proteome</keyword>
<dbReference type="InParanoid" id="A0A5C3PHJ0"/>
<name>A0A5C3PHJ0_9APHY</name>
<gene>
    <name evidence="2" type="ORF">K466DRAFT_585284</name>
</gene>
<proteinExistence type="predicted"/>
<evidence type="ECO:0000313" key="3">
    <source>
        <dbReference type="Proteomes" id="UP000308197"/>
    </source>
</evidence>
<accession>A0A5C3PHJ0</accession>
<evidence type="ECO:0000313" key="2">
    <source>
        <dbReference type="EMBL" id="TFK88742.1"/>
    </source>
</evidence>
<organism evidence="2 3">
    <name type="scientific">Polyporus arcularius HHB13444</name>
    <dbReference type="NCBI Taxonomy" id="1314778"/>
    <lineage>
        <taxon>Eukaryota</taxon>
        <taxon>Fungi</taxon>
        <taxon>Dikarya</taxon>
        <taxon>Basidiomycota</taxon>
        <taxon>Agaricomycotina</taxon>
        <taxon>Agaricomycetes</taxon>
        <taxon>Polyporales</taxon>
        <taxon>Polyporaceae</taxon>
        <taxon>Polyporus</taxon>
    </lineage>
</organism>
<reference evidence="2 3" key="1">
    <citation type="journal article" date="2019" name="Nat. Ecol. Evol.">
        <title>Megaphylogeny resolves global patterns of mushroom evolution.</title>
        <authorList>
            <person name="Varga T."/>
            <person name="Krizsan K."/>
            <person name="Foldi C."/>
            <person name="Dima B."/>
            <person name="Sanchez-Garcia M."/>
            <person name="Sanchez-Ramirez S."/>
            <person name="Szollosi G.J."/>
            <person name="Szarkandi J.G."/>
            <person name="Papp V."/>
            <person name="Albert L."/>
            <person name="Andreopoulos W."/>
            <person name="Angelini C."/>
            <person name="Antonin V."/>
            <person name="Barry K.W."/>
            <person name="Bougher N.L."/>
            <person name="Buchanan P."/>
            <person name="Buyck B."/>
            <person name="Bense V."/>
            <person name="Catcheside P."/>
            <person name="Chovatia M."/>
            <person name="Cooper J."/>
            <person name="Damon W."/>
            <person name="Desjardin D."/>
            <person name="Finy P."/>
            <person name="Geml J."/>
            <person name="Haridas S."/>
            <person name="Hughes K."/>
            <person name="Justo A."/>
            <person name="Karasinski D."/>
            <person name="Kautmanova I."/>
            <person name="Kiss B."/>
            <person name="Kocsube S."/>
            <person name="Kotiranta H."/>
            <person name="LaButti K.M."/>
            <person name="Lechner B.E."/>
            <person name="Liimatainen K."/>
            <person name="Lipzen A."/>
            <person name="Lukacs Z."/>
            <person name="Mihaltcheva S."/>
            <person name="Morgado L.N."/>
            <person name="Niskanen T."/>
            <person name="Noordeloos M.E."/>
            <person name="Ohm R.A."/>
            <person name="Ortiz-Santana B."/>
            <person name="Ovrebo C."/>
            <person name="Racz N."/>
            <person name="Riley R."/>
            <person name="Savchenko A."/>
            <person name="Shiryaev A."/>
            <person name="Soop K."/>
            <person name="Spirin V."/>
            <person name="Szebenyi C."/>
            <person name="Tomsovsky M."/>
            <person name="Tulloss R.E."/>
            <person name="Uehling J."/>
            <person name="Grigoriev I.V."/>
            <person name="Vagvolgyi C."/>
            <person name="Papp T."/>
            <person name="Martin F.M."/>
            <person name="Miettinen O."/>
            <person name="Hibbett D.S."/>
            <person name="Nagy L.G."/>
        </authorList>
    </citation>
    <scope>NUCLEOTIDE SEQUENCE [LARGE SCALE GENOMIC DNA]</scope>
    <source>
        <strain evidence="2 3">HHB13444</strain>
    </source>
</reference>
<dbReference type="EMBL" id="ML211101">
    <property type="protein sequence ID" value="TFK88742.1"/>
    <property type="molecule type" value="Genomic_DNA"/>
</dbReference>